<evidence type="ECO:0000256" key="6">
    <source>
        <dbReference type="ARBA" id="ARBA00023136"/>
    </source>
</evidence>
<sequence length="280" mass="31295">MERKLFNLFNYVLMFALIITMIIPLVNVAAISFSTDRASMAPGVKLFPSPFSTSGYEVLFERINILQPVLNTIYVSVIGTLLHVLLSALTAYALNRKDFWGKRFFVLFMLFTMIFPFQSIMIPSYIVYKGLGLINSLMAIVVSGMVSAYTVLILQSFFAKIPRSLEEAALIDGATEFTIFRTVYLPLSKAGIATVTLFQFVSKWNNFMESVIFLNNPSKYTLQVALKNLIISSDITSTTDSISKNTQMAGVVITIIPLIIVYVFLQRYFITGLTAGAVKE</sequence>
<evidence type="ECO:0000313" key="10">
    <source>
        <dbReference type="Proteomes" id="UP000008457"/>
    </source>
</evidence>
<dbReference type="Pfam" id="PF00528">
    <property type="entry name" value="BPD_transp_1"/>
    <property type="match status" value="1"/>
</dbReference>
<organism evidence="9 10">
    <name type="scientific">Mahella australiensis (strain DSM 15567 / CIP 107919 / 50-1 BON)</name>
    <dbReference type="NCBI Taxonomy" id="697281"/>
    <lineage>
        <taxon>Bacteria</taxon>
        <taxon>Bacillati</taxon>
        <taxon>Bacillota</taxon>
        <taxon>Clostridia</taxon>
        <taxon>Thermoanaerobacterales</taxon>
        <taxon>Thermoanaerobacterales Family IV. Incertae Sedis</taxon>
        <taxon>Mahella</taxon>
    </lineage>
</organism>
<dbReference type="Proteomes" id="UP000008457">
    <property type="component" value="Chromosome"/>
</dbReference>
<dbReference type="OrthoDB" id="9795403at2"/>
<keyword evidence="6 7" id="KW-0472">Membrane</keyword>
<gene>
    <name evidence="9" type="ordered locus">Mahau_2224</name>
</gene>
<dbReference type="Gene3D" id="1.10.3720.10">
    <property type="entry name" value="MetI-like"/>
    <property type="match status" value="1"/>
</dbReference>
<protein>
    <submittedName>
        <fullName evidence="9">Binding-protein-dependent transport systems inner membrane component</fullName>
    </submittedName>
</protein>
<dbReference type="PANTHER" id="PTHR43744:SF9">
    <property type="entry name" value="POLYGALACTURONAN_RHAMNOGALACTURONAN TRANSPORT SYSTEM PERMEASE PROTEIN YTCP"/>
    <property type="match status" value="1"/>
</dbReference>
<dbReference type="RefSeq" id="WP_013781822.1">
    <property type="nucleotide sequence ID" value="NC_015520.1"/>
</dbReference>
<keyword evidence="5 7" id="KW-1133">Transmembrane helix</keyword>
<dbReference type="EMBL" id="CP002360">
    <property type="protein sequence ID" value="AEE97395.1"/>
    <property type="molecule type" value="Genomic_DNA"/>
</dbReference>
<keyword evidence="4 7" id="KW-0812">Transmembrane</keyword>
<reference evidence="9 10" key="2">
    <citation type="journal article" date="2011" name="Stand. Genomic Sci.">
        <title>Complete genome sequence of Mahella australiensis type strain (50-1 BON).</title>
        <authorList>
            <person name="Sikorski J."/>
            <person name="Teshima H."/>
            <person name="Nolan M."/>
            <person name="Lucas S."/>
            <person name="Hammon N."/>
            <person name="Deshpande S."/>
            <person name="Cheng J.F."/>
            <person name="Pitluck S."/>
            <person name="Liolios K."/>
            <person name="Pagani I."/>
            <person name="Ivanova N."/>
            <person name="Huntemann M."/>
            <person name="Mavromatis K."/>
            <person name="Ovchinikova G."/>
            <person name="Pati A."/>
            <person name="Tapia R."/>
            <person name="Han C."/>
            <person name="Goodwin L."/>
            <person name="Chen A."/>
            <person name="Palaniappan K."/>
            <person name="Land M."/>
            <person name="Hauser L."/>
            <person name="Ngatchou-Djao O.D."/>
            <person name="Rohde M."/>
            <person name="Pukall R."/>
            <person name="Spring S."/>
            <person name="Abt B."/>
            <person name="Goker M."/>
            <person name="Detter J.C."/>
            <person name="Woyke T."/>
            <person name="Bristow J."/>
            <person name="Markowitz V."/>
            <person name="Hugenholtz P."/>
            <person name="Eisen J.A."/>
            <person name="Kyrpides N.C."/>
            <person name="Klenk H.P."/>
            <person name="Lapidus A."/>
        </authorList>
    </citation>
    <scope>NUCLEOTIDE SEQUENCE [LARGE SCALE GENOMIC DNA]</scope>
    <source>
        <strain evidence="10">DSM 15567 / CIP 107919 / 50-1 BON</strain>
    </source>
</reference>
<name>F4A3E0_MAHA5</name>
<dbReference type="CDD" id="cd06261">
    <property type="entry name" value="TM_PBP2"/>
    <property type="match status" value="1"/>
</dbReference>
<accession>F4A3E0</accession>
<dbReference type="HOGENOM" id="CLU_016047_1_0_9"/>
<dbReference type="GO" id="GO:0055085">
    <property type="term" value="P:transmembrane transport"/>
    <property type="evidence" value="ECO:0007669"/>
    <property type="project" value="InterPro"/>
</dbReference>
<dbReference type="PROSITE" id="PS50928">
    <property type="entry name" value="ABC_TM1"/>
    <property type="match status" value="1"/>
</dbReference>
<feature type="transmembrane region" description="Helical" evidence="7">
    <location>
        <begin position="73"/>
        <end position="92"/>
    </location>
</feature>
<evidence type="ECO:0000256" key="1">
    <source>
        <dbReference type="ARBA" id="ARBA00004651"/>
    </source>
</evidence>
<keyword evidence="10" id="KW-1185">Reference proteome</keyword>
<dbReference type="eggNOG" id="COG0395">
    <property type="taxonomic scope" value="Bacteria"/>
</dbReference>
<feature type="transmembrane region" description="Helical" evidence="7">
    <location>
        <begin position="104"/>
        <end position="127"/>
    </location>
</feature>
<dbReference type="PANTHER" id="PTHR43744">
    <property type="entry name" value="ABC TRANSPORTER PERMEASE PROTEIN MG189-RELATED-RELATED"/>
    <property type="match status" value="1"/>
</dbReference>
<reference evidence="10" key="1">
    <citation type="submission" date="2010-11" db="EMBL/GenBank/DDBJ databases">
        <title>The complete genome of Mahella australiensis DSM 15567.</title>
        <authorList>
            <consortium name="US DOE Joint Genome Institute (JGI-PGF)"/>
            <person name="Lucas S."/>
            <person name="Copeland A."/>
            <person name="Lapidus A."/>
            <person name="Bruce D."/>
            <person name="Goodwin L."/>
            <person name="Pitluck S."/>
            <person name="Kyrpides N."/>
            <person name="Mavromatis K."/>
            <person name="Pagani I."/>
            <person name="Ivanova N."/>
            <person name="Teshima H."/>
            <person name="Brettin T."/>
            <person name="Detter J.C."/>
            <person name="Han C."/>
            <person name="Tapia R."/>
            <person name="Land M."/>
            <person name="Hauser L."/>
            <person name="Markowitz V."/>
            <person name="Cheng J.-F."/>
            <person name="Hugenholtz P."/>
            <person name="Woyke T."/>
            <person name="Wu D."/>
            <person name="Spring S."/>
            <person name="Pukall R."/>
            <person name="Steenblock K."/>
            <person name="Schneider S."/>
            <person name="Klenk H.-P."/>
            <person name="Eisen J.A."/>
        </authorList>
    </citation>
    <scope>NUCLEOTIDE SEQUENCE [LARGE SCALE GENOMIC DNA]</scope>
    <source>
        <strain evidence="10">DSM 15567 / CIP 107919 / 50-1 BON</strain>
    </source>
</reference>
<comment type="subcellular location">
    <subcellularLocation>
        <location evidence="1 7">Cell membrane</location>
        <topology evidence="1 7">Multi-pass membrane protein</topology>
    </subcellularLocation>
</comment>
<evidence type="ECO:0000256" key="7">
    <source>
        <dbReference type="RuleBase" id="RU363032"/>
    </source>
</evidence>
<dbReference type="SUPFAM" id="SSF161098">
    <property type="entry name" value="MetI-like"/>
    <property type="match status" value="1"/>
</dbReference>
<evidence type="ECO:0000256" key="5">
    <source>
        <dbReference type="ARBA" id="ARBA00022989"/>
    </source>
</evidence>
<feature type="transmembrane region" description="Helical" evidence="7">
    <location>
        <begin position="133"/>
        <end position="154"/>
    </location>
</feature>
<feature type="domain" description="ABC transmembrane type-1" evidence="8">
    <location>
        <begin position="69"/>
        <end position="265"/>
    </location>
</feature>
<dbReference type="InterPro" id="IPR000515">
    <property type="entry name" value="MetI-like"/>
</dbReference>
<dbReference type="KEGG" id="mas:Mahau_2224"/>
<evidence type="ECO:0000256" key="3">
    <source>
        <dbReference type="ARBA" id="ARBA00022475"/>
    </source>
</evidence>
<evidence type="ECO:0000313" key="9">
    <source>
        <dbReference type="EMBL" id="AEE97395.1"/>
    </source>
</evidence>
<dbReference type="GO" id="GO:0005886">
    <property type="term" value="C:plasma membrane"/>
    <property type="evidence" value="ECO:0007669"/>
    <property type="project" value="UniProtKB-SubCell"/>
</dbReference>
<dbReference type="AlphaFoldDB" id="F4A3E0"/>
<evidence type="ECO:0000256" key="4">
    <source>
        <dbReference type="ARBA" id="ARBA00022692"/>
    </source>
</evidence>
<dbReference type="InterPro" id="IPR035906">
    <property type="entry name" value="MetI-like_sf"/>
</dbReference>
<evidence type="ECO:0000259" key="8">
    <source>
        <dbReference type="PROSITE" id="PS50928"/>
    </source>
</evidence>
<evidence type="ECO:0000256" key="2">
    <source>
        <dbReference type="ARBA" id="ARBA00022448"/>
    </source>
</evidence>
<proteinExistence type="inferred from homology"/>
<feature type="transmembrane region" description="Helical" evidence="7">
    <location>
        <begin position="248"/>
        <end position="270"/>
    </location>
</feature>
<dbReference type="STRING" id="697281.Mahau_2224"/>
<feature type="transmembrane region" description="Helical" evidence="7">
    <location>
        <begin position="12"/>
        <end position="33"/>
    </location>
</feature>
<keyword evidence="2 7" id="KW-0813">Transport</keyword>
<comment type="similarity">
    <text evidence="7">Belongs to the binding-protein-dependent transport system permease family.</text>
</comment>
<keyword evidence="3" id="KW-1003">Cell membrane</keyword>